<evidence type="ECO:0000313" key="1">
    <source>
        <dbReference type="EMBL" id="JAD21963.1"/>
    </source>
</evidence>
<reference evidence="1" key="2">
    <citation type="journal article" date="2015" name="Data Brief">
        <title>Shoot transcriptome of the giant reed, Arundo donax.</title>
        <authorList>
            <person name="Barrero R.A."/>
            <person name="Guerrero F.D."/>
            <person name="Moolhuijzen P."/>
            <person name="Goolsby J.A."/>
            <person name="Tidwell J."/>
            <person name="Bellgard S.E."/>
            <person name="Bellgard M.I."/>
        </authorList>
    </citation>
    <scope>NUCLEOTIDE SEQUENCE</scope>
    <source>
        <tissue evidence="1">Shoot tissue taken approximately 20 cm above the soil surface</tissue>
    </source>
</reference>
<reference evidence="1" key="1">
    <citation type="submission" date="2014-09" db="EMBL/GenBank/DDBJ databases">
        <authorList>
            <person name="Magalhaes I.L.F."/>
            <person name="Oliveira U."/>
            <person name="Santos F.R."/>
            <person name="Vidigal T.H.D.A."/>
            <person name="Brescovit A.D."/>
            <person name="Santos A.J."/>
        </authorList>
    </citation>
    <scope>NUCLEOTIDE SEQUENCE</scope>
    <source>
        <tissue evidence="1">Shoot tissue taken approximately 20 cm above the soil surface</tissue>
    </source>
</reference>
<sequence>MSTRSSYCGEKFDTAHLEKCTKRGKPQLNALAVTDLDMALSDEILNQLENEDLLVLN</sequence>
<dbReference type="EMBL" id="GBRH01275932">
    <property type="protein sequence ID" value="JAD21963.1"/>
    <property type="molecule type" value="Transcribed_RNA"/>
</dbReference>
<proteinExistence type="predicted"/>
<organism evidence="1">
    <name type="scientific">Arundo donax</name>
    <name type="common">Giant reed</name>
    <name type="synonym">Donax arundinaceus</name>
    <dbReference type="NCBI Taxonomy" id="35708"/>
    <lineage>
        <taxon>Eukaryota</taxon>
        <taxon>Viridiplantae</taxon>
        <taxon>Streptophyta</taxon>
        <taxon>Embryophyta</taxon>
        <taxon>Tracheophyta</taxon>
        <taxon>Spermatophyta</taxon>
        <taxon>Magnoliopsida</taxon>
        <taxon>Liliopsida</taxon>
        <taxon>Poales</taxon>
        <taxon>Poaceae</taxon>
        <taxon>PACMAD clade</taxon>
        <taxon>Arundinoideae</taxon>
        <taxon>Arundineae</taxon>
        <taxon>Arundo</taxon>
    </lineage>
</organism>
<name>A0A0A8Y9F8_ARUDO</name>
<accession>A0A0A8Y9F8</accession>
<dbReference type="AlphaFoldDB" id="A0A0A8Y9F8"/>
<protein>
    <submittedName>
        <fullName evidence="1">Uncharacterized protein</fullName>
    </submittedName>
</protein>